<keyword evidence="3" id="KW-1185">Reference proteome</keyword>
<feature type="region of interest" description="Disordered" evidence="1">
    <location>
        <begin position="44"/>
        <end position="71"/>
    </location>
</feature>
<dbReference type="AlphaFoldDB" id="A0A5B8M1Z2"/>
<name>A0A5B8M1Z2_9MICO</name>
<dbReference type="OrthoDB" id="5083781at2"/>
<dbReference type="RefSeq" id="WP_146319970.1">
    <property type="nucleotide sequence ID" value="NZ_CP042305.1"/>
</dbReference>
<sequence length="71" mass="8261">MPNPSPIKLDCSAALIVIYCTEHPWWRASRFVKDDAWDAACAHEEREHTGDDRQRHARTVRQERARHAAHS</sequence>
<reference evidence="2 3" key="1">
    <citation type="submission" date="2019-07" db="EMBL/GenBank/DDBJ databases">
        <title>Full genome sequence of Humibacter sp. WJ7-1.</title>
        <authorList>
            <person name="Im W.-T."/>
        </authorList>
    </citation>
    <scope>NUCLEOTIDE SEQUENCE [LARGE SCALE GENOMIC DNA]</scope>
    <source>
        <strain evidence="2 3">WJ7-1</strain>
    </source>
</reference>
<accession>A0A5B8M1Z2</accession>
<proteinExistence type="predicted"/>
<evidence type="ECO:0000256" key="1">
    <source>
        <dbReference type="SAM" id="MobiDB-lite"/>
    </source>
</evidence>
<protein>
    <submittedName>
        <fullName evidence="2">Uncharacterized protein</fullName>
    </submittedName>
</protein>
<dbReference type="EMBL" id="CP042305">
    <property type="protein sequence ID" value="QDZ14768.1"/>
    <property type="molecule type" value="Genomic_DNA"/>
</dbReference>
<dbReference type="Proteomes" id="UP000320216">
    <property type="component" value="Chromosome"/>
</dbReference>
<evidence type="ECO:0000313" key="3">
    <source>
        <dbReference type="Proteomes" id="UP000320216"/>
    </source>
</evidence>
<dbReference type="KEGG" id="huw:FPZ11_08355"/>
<evidence type="ECO:0000313" key="2">
    <source>
        <dbReference type="EMBL" id="QDZ14768.1"/>
    </source>
</evidence>
<gene>
    <name evidence="2" type="ORF">FPZ11_08355</name>
</gene>
<organism evidence="2 3">
    <name type="scientific">Humibacter ginsenosidimutans</name>
    <dbReference type="NCBI Taxonomy" id="2599293"/>
    <lineage>
        <taxon>Bacteria</taxon>
        <taxon>Bacillati</taxon>
        <taxon>Actinomycetota</taxon>
        <taxon>Actinomycetes</taxon>
        <taxon>Micrococcales</taxon>
        <taxon>Microbacteriaceae</taxon>
        <taxon>Humibacter</taxon>
    </lineage>
</organism>